<dbReference type="RefSeq" id="WP_080531243.1">
    <property type="nucleotide sequence ID" value="NZ_CP012331.1"/>
</dbReference>
<keyword evidence="1" id="KW-0812">Transmembrane</keyword>
<evidence type="ECO:0000313" key="3">
    <source>
        <dbReference type="Proteomes" id="UP001107961"/>
    </source>
</evidence>
<accession>A0A9Q3ZGD2</accession>
<dbReference type="Pfam" id="PF05940">
    <property type="entry name" value="NnrS"/>
    <property type="match status" value="1"/>
</dbReference>
<keyword evidence="1" id="KW-1133">Transmembrane helix</keyword>
<dbReference type="Proteomes" id="UP001107961">
    <property type="component" value="Unassembled WGS sequence"/>
</dbReference>
<evidence type="ECO:0000256" key="1">
    <source>
        <dbReference type="SAM" id="Phobius"/>
    </source>
</evidence>
<comment type="caution">
    <text evidence="2">The sequence shown here is derived from an EMBL/GenBank/DDBJ whole genome shotgun (WGS) entry which is preliminary data.</text>
</comment>
<keyword evidence="1" id="KW-0472">Membrane</keyword>
<feature type="transmembrane region" description="Helical" evidence="1">
    <location>
        <begin position="88"/>
        <end position="116"/>
    </location>
</feature>
<feature type="transmembrane region" description="Helical" evidence="1">
    <location>
        <begin position="153"/>
        <end position="178"/>
    </location>
</feature>
<feature type="transmembrane region" description="Helical" evidence="1">
    <location>
        <begin position="190"/>
        <end position="208"/>
    </location>
</feature>
<keyword evidence="3" id="KW-1185">Reference proteome</keyword>
<gene>
    <name evidence="2" type="ORF">LZG35_19485</name>
</gene>
<feature type="transmembrane region" description="Helical" evidence="1">
    <location>
        <begin position="17"/>
        <end position="38"/>
    </location>
</feature>
<dbReference type="EMBL" id="JAJVKT010000031">
    <property type="protein sequence ID" value="MCE7510826.1"/>
    <property type="molecule type" value="Genomic_DNA"/>
</dbReference>
<evidence type="ECO:0000313" key="2">
    <source>
        <dbReference type="EMBL" id="MCE7510826.1"/>
    </source>
</evidence>
<dbReference type="AlphaFoldDB" id="A0A9Q3ZGD2"/>
<sequence>MSTATSSPSRRWPCSRLFFSLACAEAVVMVPLSTWAQLDGGPPGLLGAGHGMEMLFGLAPMLIAGYLLGPQTPARLWGLTLPWALGRWQRLFASAPFALSGWDLLAGMLLAALLLPRLRHARKWRNRVGLGLVPWLCLTPLLVWWLPPPWPRLATVIILAALLAFMGGRIIAPLAAAAWQQRGEVLRARVQPRLEGLLLIIFGLAWGSAWRYPVLTGLLLNALGALVLARLWRWRLWSVPRPDLWLLGQGYGWLALGLSGIGLALISGHAITTPLHGITVGALGSLSCGVMARQAGPRHRGWVPPHRPMVAVMVLLNAAAAARWGAEIAPSWLLLAASLCWSLAYLTLLLLLHGRPRPLKTENSP</sequence>
<feature type="transmembrane region" description="Helical" evidence="1">
    <location>
        <begin position="128"/>
        <end position="147"/>
    </location>
</feature>
<protein>
    <submittedName>
        <fullName evidence="2">NnrS family protein</fullName>
    </submittedName>
</protein>
<dbReference type="InterPro" id="IPR010266">
    <property type="entry name" value="NnrS"/>
</dbReference>
<reference evidence="2" key="1">
    <citation type="submission" date="2022-01" db="EMBL/GenBank/DDBJ databases">
        <authorList>
            <person name="Karlyshev A.V."/>
            <person name="Jaspars M."/>
        </authorList>
    </citation>
    <scope>NUCLEOTIDE SEQUENCE</scope>
    <source>
        <strain evidence="2">AGSA3-2</strain>
    </source>
</reference>
<feature type="transmembrane region" description="Helical" evidence="1">
    <location>
        <begin position="214"/>
        <end position="232"/>
    </location>
</feature>
<feature type="transmembrane region" description="Helical" evidence="1">
    <location>
        <begin position="244"/>
        <end position="266"/>
    </location>
</feature>
<organism evidence="2 3">
    <name type="scientific">Alloalcanivorax xenomutans</name>
    <dbReference type="NCBI Taxonomy" id="1094342"/>
    <lineage>
        <taxon>Bacteria</taxon>
        <taxon>Pseudomonadati</taxon>
        <taxon>Pseudomonadota</taxon>
        <taxon>Gammaproteobacteria</taxon>
        <taxon>Oceanospirillales</taxon>
        <taxon>Alcanivoracaceae</taxon>
        <taxon>Alloalcanivorax</taxon>
    </lineage>
</organism>
<feature type="transmembrane region" description="Helical" evidence="1">
    <location>
        <begin position="332"/>
        <end position="352"/>
    </location>
</feature>
<proteinExistence type="predicted"/>
<feature type="transmembrane region" description="Helical" evidence="1">
    <location>
        <begin position="278"/>
        <end position="296"/>
    </location>
</feature>
<dbReference type="KEGG" id="axe:P40_14305"/>
<name>A0A9Q3ZGD2_9GAMM</name>